<keyword evidence="3" id="KW-0732">Signal</keyword>
<dbReference type="PANTHER" id="PTHR38776:SF1">
    <property type="entry name" value="MLTA-INTERACTING PROTEIN-RELATED"/>
    <property type="match status" value="1"/>
</dbReference>
<keyword evidence="4" id="KW-0472">Membrane</keyword>
<evidence type="ECO:0000313" key="6">
    <source>
        <dbReference type="EMBL" id="CAA6803701.1"/>
    </source>
</evidence>
<sequence>MKNFGLLFLITATLFAQESHYTVGLGLGAVTYPSYVGSKSMNQLITPIPYIRYESETNSLAKGGFTHKFFKNNKLSLDLSLGAALPVESDNVPLRVGMEDLDFTLEIGPRLNYELYKKNEHEFNVKFPIRAVISTDIQNFNHQGFFVAPNLNYKFKKDKFQVKVKSGPLWADKKYHNYFYAVSSQDARLTRRAYEAKAGYNGYRNTLSSKYRRGSWNYTAFVSHINIEGATFQNSPLVETNNAFYVGAFVSYVFYEN</sequence>
<comment type="subcellular location">
    <subcellularLocation>
        <location evidence="1">Cell outer membrane</location>
    </subcellularLocation>
</comment>
<protein>
    <submittedName>
        <fullName evidence="6">Outer membrane protein</fullName>
    </submittedName>
</protein>
<dbReference type="AlphaFoldDB" id="A0A6S6S5S7"/>
<dbReference type="InterPro" id="IPR010583">
    <property type="entry name" value="MipA"/>
</dbReference>
<proteinExistence type="inferred from homology"/>
<accession>A0A6S6S5S7</accession>
<organism evidence="6">
    <name type="scientific">uncultured Sulfurovum sp</name>
    <dbReference type="NCBI Taxonomy" id="269237"/>
    <lineage>
        <taxon>Bacteria</taxon>
        <taxon>Pseudomonadati</taxon>
        <taxon>Campylobacterota</taxon>
        <taxon>Epsilonproteobacteria</taxon>
        <taxon>Campylobacterales</taxon>
        <taxon>Sulfurovaceae</taxon>
        <taxon>Sulfurovum</taxon>
        <taxon>environmental samples</taxon>
    </lineage>
</organism>
<evidence type="ECO:0000256" key="1">
    <source>
        <dbReference type="ARBA" id="ARBA00004442"/>
    </source>
</evidence>
<dbReference type="PANTHER" id="PTHR38776">
    <property type="entry name" value="MLTA-INTERACTING PROTEIN-RELATED"/>
    <property type="match status" value="1"/>
</dbReference>
<reference evidence="6" key="1">
    <citation type="submission" date="2020-01" db="EMBL/GenBank/DDBJ databases">
        <authorList>
            <person name="Meier V. D."/>
            <person name="Meier V D."/>
        </authorList>
    </citation>
    <scope>NUCLEOTIDE SEQUENCE</scope>
    <source>
        <strain evidence="6">HLG_WM_MAG_05</strain>
    </source>
</reference>
<dbReference type="GO" id="GO:0009279">
    <property type="term" value="C:cell outer membrane"/>
    <property type="evidence" value="ECO:0007669"/>
    <property type="project" value="UniProtKB-SubCell"/>
</dbReference>
<evidence type="ECO:0000256" key="3">
    <source>
        <dbReference type="ARBA" id="ARBA00022729"/>
    </source>
</evidence>
<name>A0A6S6S5S7_9BACT</name>
<keyword evidence="5" id="KW-0998">Cell outer membrane</keyword>
<evidence type="ECO:0000256" key="2">
    <source>
        <dbReference type="ARBA" id="ARBA00005722"/>
    </source>
</evidence>
<dbReference type="EMBL" id="CACVAU010000011">
    <property type="protein sequence ID" value="CAA6803701.1"/>
    <property type="molecule type" value="Genomic_DNA"/>
</dbReference>
<gene>
    <name evidence="6" type="ORF">HELGO_WM11332</name>
</gene>
<evidence type="ECO:0000256" key="5">
    <source>
        <dbReference type="ARBA" id="ARBA00023237"/>
    </source>
</evidence>
<evidence type="ECO:0000256" key="4">
    <source>
        <dbReference type="ARBA" id="ARBA00023136"/>
    </source>
</evidence>
<dbReference type="Pfam" id="PF06629">
    <property type="entry name" value="MipA"/>
    <property type="match status" value="1"/>
</dbReference>
<comment type="similarity">
    <text evidence="2">Belongs to the MipA/OmpV family.</text>
</comment>